<proteinExistence type="predicted"/>
<name>A0A0L0HFX9_SPIPD</name>
<dbReference type="EMBL" id="KQ257457">
    <property type="protein sequence ID" value="KNC99693.1"/>
    <property type="molecule type" value="Genomic_DNA"/>
</dbReference>
<protein>
    <submittedName>
        <fullName evidence="1">Uncharacterized protein</fullName>
    </submittedName>
</protein>
<evidence type="ECO:0000313" key="1">
    <source>
        <dbReference type="EMBL" id="KNC99693.1"/>
    </source>
</evidence>
<evidence type="ECO:0000313" key="2">
    <source>
        <dbReference type="Proteomes" id="UP000053201"/>
    </source>
</evidence>
<dbReference type="GeneID" id="27692374"/>
<dbReference type="Proteomes" id="UP000053201">
    <property type="component" value="Unassembled WGS sequence"/>
</dbReference>
<organism evidence="1 2">
    <name type="scientific">Spizellomyces punctatus (strain DAOM BR117)</name>
    <dbReference type="NCBI Taxonomy" id="645134"/>
    <lineage>
        <taxon>Eukaryota</taxon>
        <taxon>Fungi</taxon>
        <taxon>Fungi incertae sedis</taxon>
        <taxon>Chytridiomycota</taxon>
        <taxon>Chytridiomycota incertae sedis</taxon>
        <taxon>Chytridiomycetes</taxon>
        <taxon>Spizellomycetales</taxon>
        <taxon>Spizellomycetaceae</taxon>
        <taxon>Spizellomyces</taxon>
    </lineage>
</organism>
<sequence>MPVECSPTRGCSPVIQTHSQGPVEDIEVPPATCPRHSGTTSIELEAPNLAMMASEVAALKEDIARSTAAMQLATQNLMEQLHRLSERQTVADECLA</sequence>
<keyword evidence="2" id="KW-1185">Reference proteome</keyword>
<accession>A0A0L0HFX9</accession>
<dbReference type="VEuPathDB" id="FungiDB:SPPG_09249"/>
<dbReference type="RefSeq" id="XP_016607733.1">
    <property type="nucleotide sequence ID" value="XM_016757406.1"/>
</dbReference>
<dbReference type="InParanoid" id="A0A0L0HFX9"/>
<reference evidence="1 2" key="1">
    <citation type="submission" date="2009-08" db="EMBL/GenBank/DDBJ databases">
        <title>The Genome Sequence of Spizellomyces punctatus strain DAOM BR117.</title>
        <authorList>
            <consortium name="The Broad Institute Genome Sequencing Platform"/>
            <person name="Russ C."/>
            <person name="Cuomo C."/>
            <person name="Shea T."/>
            <person name="Young S.K."/>
            <person name="Zeng Q."/>
            <person name="Koehrsen M."/>
            <person name="Haas B."/>
            <person name="Borodovsky M."/>
            <person name="Guigo R."/>
            <person name="Alvarado L."/>
            <person name="Berlin A."/>
            <person name="Bochicchio J."/>
            <person name="Borenstein D."/>
            <person name="Chapman S."/>
            <person name="Chen Z."/>
            <person name="Engels R."/>
            <person name="Freedman E."/>
            <person name="Gellesch M."/>
            <person name="Goldberg J."/>
            <person name="Griggs A."/>
            <person name="Gujja S."/>
            <person name="Heiman D."/>
            <person name="Hepburn T."/>
            <person name="Howarth C."/>
            <person name="Jen D."/>
            <person name="Larson L."/>
            <person name="Lewis B."/>
            <person name="Mehta T."/>
            <person name="Park D."/>
            <person name="Pearson M."/>
            <person name="Roberts A."/>
            <person name="Saif S."/>
            <person name="Shenoy N."/>
            <person name="Sisk P."/>
            <person name="Stolte C."/>
            <person name="Sykes S."/>
            <person name="Thomson T."/>
            <person name="Walk T."/>
            <person name="White J."/>
            <person name="Yandava C."/>
            <person name="Burger G."/>
            <person name="Gray M.W."/>
            <person name="Holland P.W.H."/>
            <person name="King N."/>
            <person name="Lang F.B.F."/>
            <person name="Roger A.J."/>
            <person name="Ruiz-Trillo I."/>
            <person name="Lander E."/>
            <person name="Nusbaum C."/>
        </authorList>
    </citation>
    <scope>NUCLEOTIDE SEQUENCE [LARGE SCALE GENOMIC DNA]</scope>
    <source>
        <strain evidence="1 2">DAOM BR117</strain>
    </source>
</reference>
<gene>
    <name evidence="1" type="ORF">SPPG_09249</name>
</gene>
<dbReference type="AlphaFoldDB" id="A0A0L0HFX9"/>